<evidence type="ECO:0000256" key="11">
    <source>
        <dbReference type="ARBA" id="ARBA00023237"/>
    </source>
</evidence>
<evidence type="ECO:0000259" key="13">
    <source>
        <dbReference type="Pfam" id="PF00593"/>
    </source>
</evidence>
<organism evidence="14 15">
    <name type="scientific">Brasilonema sennae CENA114</name>
    <dbReference type="NCBI Taxonomy" id="415709"/>
    <lineage>
        <taxon>Bacteria</taxon>
        <taxon>Bacillati</taxon>
        <taxon>Cyanobacteriota</taxon>
        <taxon>Cyanophyceae</taxon>
        <taxon>Nostocales</taxon>
        <taxon>Scytonemataceae</taxon>
        <taxon>Brasilonema</taxon>
        <taxon>Bromeliae group (in: Brasilonema)</taxon>
    </lineage>
</organism>
<dbReference type="PANTHER" id="PTHR32552:SF68">
    <property type="entry name" value="FERRICHROME OUTER MEMBRANE TRANSPORTER_PHAGE RECEPTOR"/>
    <property type="match status" value="1"/>
</dbReference>
<evidence type="ECO:0000256" key="2">
    <source>
        <dbReference type="ARBA" id="ARBA00022448"/>
    </source>
</evidence>
<evidence type="ECO:0000256" key="1">
    <source>
        <dbReference type="ARBA" id="ARBA00004571"/>
    </source>
</evidence>
<keyword evidence="4" id="KW-0410">Iron transport</keyword>
<keyword evidence="9" id="KW-0798">TonB box</keyword>
<comment type="subcellular location">
    <subcellularLocation>
        <location evidence="1 12">Cell outer membrane</location>
        <topology evidence="1 12">Multi-pass membrane protein</topology>
    </subcellularLocation>
</comment>
<dbReference type="SUPFAM" id="SSF56935">
    <property type="entry name" value="Porins"/>
    <property type="match status" value="1"/>
</dbReference>
<evidence type="ECO:0000256" key="3">
    <source>
        <dbReference type="ARBA" id="ARBA00022452"/>
    </source>
</evidence>
<protein>
    <recommendedName>
        <fullName evidence="13">TonB-dependent receptor-like beta-barrel domain-containing protein</fullName>
    </recommendedName>
</protein>
<feature type="domain" description="TonB-dependent receptor-like beta-barrel" evidence="13">
    <location>
        <begin position="35"/>
        <end position="256"/>
    </location>
</feature>
<dbReference type="EMBL" id="CP030118">
    <property type="protein sequence ID" value="QDL09878.1"/>
    <property type="molecule type" value="Genomic_DNA"/>
</dbReference>
<sequence length="288" mass="32039">MVKMGFRLLGLSYPIRMGKSRAIATHQNRIVQTINQTSRDLQNNTEENFSSDAFSPRVGIVYQPIPAISLYANYSRAFIPNTGTAFGGGSFEPQRGTSYEVGIKGDISNRLSATLAYYDLTRSNVLTTHPVNPDFSIQTGEQRSKGVELSIAGEILPGWNIIAGYAYTDATITKDNDFPVGNLLSNIPKHSFNIWTSYEIQSGGLKGFGVGGGLFFVGDRQGDLNNTFELPSYLRTDAAIFYKRDRFRAAINFKNLFDVDYFESSRNSSIGLFYGDPFTVQGTIRWEF</sequence>
<keyword evidence="6" id="KW-0732">Signal</keyword>
<dbReference type="InterPro" id="IPR039426">
    <property type="entry name" value="TonB-dep_rcpt-like"/>
</dbReference>
<evidence type="ECO:0000256" key="10">
    <source>
        <dbReference type="ARBA" id="ARBA00023136"/>
    </source>
</evidence>
<dbReference type="InterPro" id="IPR036942">
    <property type="entry name" value="Beta-barrel_TonB_sf"/>
</dbReference>
<evidence type="ECO:0000256" key="9">
    <source>
        <dbReference type="ARBA" id="ARBA00023077"/>
    </source>
</evidence>
<dbReference type="PANTHER" id="PTHR32552">
    <property type="entry name" value="FERRICHROME IRON RECEPTOR-RELATED"/>
    <property type="match status" value="1"/>
</dbReference>
<dbReference type="PROSITE" id="PS52016">
    <property type="entry name" value="TONB_DEPENDENT_REC_3"/>
    <property type="match status" value="1"/>
</dbReference>
<keyword evidence="7" id="KW-0408">Iron</keyword>
<proteinExistence type="inferred from homology"/>
<reference evidence="14 15" key="1">
    <citation type="submission" date="2018-06" db="EMBL/GenBank/DDBJ databases">
        <title>Comparative genomics of Brasilonema spp. strains.</title>
        <authorList>
            <person name="Alvarenga D.O."/>
            <person name="Fiore M.F."/>
            <person name="Varani A.M."/>
        </authorList>
    </citation>
    <scope>NUCLEOTIDE SEQUENCE [LARGE SCALE GENOMIC DNA]</scope>
    <source>
        <strain evidence="14 15">CENA114</strain>
    </source>
</reference>
<dbReference type="Gene3D" id="2.40.170.20">
    <property type="entry name" value="TonB-dependent receptor, beta-barrel domain"/>
    <property type="match status" value="1"/>
</dbReference>
<accession>A0A856MGP6</accession>
<evidence type="ECO:0000256" key="4">
    <source>
        <dbReference type="ARBA" id="ARBA00022496"/>
    </source>
</evidence>
<keyword evidence="3 12" id="KW-1134">Transmembrane beta strand</keyword>
<gene>
    <name evidence="14" type="ORF">DP114_20105</name>
</gene>
<dbReference type="KEGG" id="bsen:DP114_20105"/>
<evidence type="ECO:0000313" key="14">
    <source>
        <dbReference type="EMBL" id="QDL09878.1"/>
    </source>
</evidence>
<dbReference type="Proteomes" id="UP000503129">
    <property type="component" value="Chromosome"/>
</dbReference>
<keyword evidence="8" id="KW-0406">Ion transport</keyword>
<dbReference type="InterPro" id="IPR000531">
    <property type="entry name" value="Beta-barrel_TonB"/>
</dbReference>
<keyword evidence="5 12" id="KW-0812">Transmembrane</keyword>
<comment type="similarity">
    <text evidence="12">Belongs to the TonB-dependent receptor family.</text>
</comment>
<evidence type="ECO:0000256" key="7">
    <source>
        <dbReference type="ARBA" id="ARBA00023004"/>
    </source>
</evidence>
<dbReference type="GO" id="GO:0015344">
    <property type="term" value="F:siderophore uptake transmembrane transporter activity"/>
    <property type="evidence" value="ECO:0007669"/>
    <property type="project" value="TreeGrafter"/>
</dbReference>
<dbReference type="AlphaFoldDB" id="A0A856MGP6"/>
<evidence type="ECO:0000256" key="12">
    <source>
        <dbReference type="PROSITE-ProRule" id="PRU01360"/>
    </source>
</evidence>
<dbReference type="Pfam" id="PF00593">
    <property type="entry name" value="TonB_dep_Rec_b-barrel"/>
    <property type="match status" value="1"/>
</dbReference>
<evidence type="ECO:0000313" key="15">
    <source>
        <dbReference type="Proteomes" id="UP000503129"/>
    </source>
</evidence>
<keyword evidence="2 12" id="KW-0813">Transport</keyword>
<keyword evidence="10 12" id="KW-0472">Membrane</keyword>
<evidence type="ECO:0000256" key="5">
    <source>
        <dbReference type="ARBA" id="ARBA00022692"/>
    </source>
</evidence>
<evidence type="ECO:0000256" key="6">
    <source>
        <dbReference type="ARBA" id="ARBA00022729"/>
    </source>
</evidence>
<evidence type="ECO:0000256" key="8">
    <source>
        <dbReference type="ARBA" id="ARBA00023065"/>
    </source>
</evidence>
<keyword evidence="11 12" id="KW-0998">Cell outer membrane</keyword>
<keyword evidence="15" id="KW-1185">Reference proteome</keyword>
<name>A0A856MGP6_9CYAN</name>
<dbReference type="GO" id="GO:0009279">
    <property type="term" value="C:cell outer membrane"/>
    <property type="evidence" value="ECO:0007669"/>
    <property type="project" value="UniProtKB-SubCell"/>
</dbReference>